<feature type="domain" description="DUF1206" evidence="2">
    <location>
        <begin position="208"/>
        <end position="276"/>
    </location>
</feature>
<keyword evidence="1" id="KW-0812">Transmembrane</keyword>
<feature type="transmembrane region" description="Helical" evidence="1">
    <location>
        <begin position="251"/>
        <end position="272"/>
    </location>
</feature>
<comment type="caution">
    <text evidence="3">The sequence shown here is derived from an EMBL/GenBank/DDBJ whole genome shotgun (WGS) entry which is preliminary data.</text>
</comment>
<dbReference type="Proteomes" id="UP000663791">
    <property type="component" value="Unassembled WGS sequence"/>
</dbReference>
<organism evidence="3 4">
    <name type="scientific">Nocardioides faecalis</name>
    <dbReference type="NCBI Taxonomy" id="2803858"/>
    <lineage>
        <taxon>Bacteria</taxon>
        <taxon>Bacillati</taxon>
        <taxon>Actinomycetota</taxon>
        <taxon>Actinomycetes</taxon>
        <taxon>Propionibacteriales</taxon>
        <taxon>Nocardioidaceae</taxon>
        <taxon>Nocardioides</taxon>
    </lineage>
</organism>
<gene>
    <name evidence="3" type="ORF">JK386_04020</name>
</gene>
<protein>
    <submittedName>
        <fullName evidence="3">DUF1206 domain-containing protein</fullName>
    </submittedName>
</protein>
<dbReference type="EMBL" id="JAERTX010000003">
    <property type="protein sequence ID" value="MBM9459058.1"/>
    <property type="molecule type" value="Genomic_DNA"/>
</dbReference>
<dbReference type="RefSeq" id="WP_205290354.1">
    <property type="nucleotide sequence ID" value="NZ_CP074406.1"/>
</dbReference>
<reference evidence="3" key="1">
    <citation type="submission" date="2021-01" db="EMBL/GenBank/DDBJ databases">
        <title>Novel species in genus Nocardioides.</title>
        <authorList>
            <person name="Zhang G."/>
        </authorList>
    </citation>
    <scope>NUCLEOTIDE SEQUENCE</scope>
    <source>
        <strain evidence="3">Zg-536</strain>
    </source>
</reference>
<dbReference type="InterPro" id="IPR009597">
    <property type="entry name" value="DUF1206"/>
</dbReference>
<evidence type="ECO:0000256" key="1">
    <source>
        <dbReference type="SAM" id="Phobius"/>
    </source>
</evidence>
<feature type="transmembrane region" description="Helical" evidence="1">
    <location>
        <begin position="28"/>
        <end position="48"/>
    </location>
</feature>
<keyword evidence="1" id="KW-0472">Membrane</keyword>
<evidence type="ECO:0000313" key="3">
    <source>
        <dbReference type="EMBL" id="MBM9459058.1"/>
    </source>
</evidence>
<sequence length="280" mass="29292">MSVTKSRTQDRAQQRARQMRDNTALDRLARAGMAGYGLVYVLIAWLAAQLALGRASGSASGEGAFAELSGSPLGKVSLWVVAIGLAGLCLRQAFQAVGGHGDHDGARRWVARVSSAVRGVVFATLAVLAVRTALGDGGSGGGSGEAGLSQRLLELPFGPVLVVGVGLVLIGVGIASAWRGLNDKWRKDLEVDGQTGHIGTVVTVLARVGYTGRAVAFALIAWLFVLAGLTHDPKKSGGLDQAVVRFRDEPWGPWVLVAVAVGLGCYGAFHVARGWYLRNR</sequence>
<proteinExistence type="predicted"/>
<feature type="transmembrane region" description="Helical" evidence="1">
    <location>
        <begin position="115"/>
        <end position="134"/>
    </location>
</feature>
<feature type="domain" description="DUF1206" evidence="2">
    <location>
        <begin position="115"/>
        <end position="181"/>
    </location>
</feature>
<accession>A0A939BX69</accession>
<evidence type="ECO:0000313" key="4">
    <source>
        <dbReference type="Proteomes" id="UP000663791"/>
    </source>
</evidence>
<feature type="transmembrane region" description="Helical" evidence="1">
    <location>
        <begin position="76"/>
        <end position="94"/>
    </location>
</feature>
<feature type="transmembrane region" description="Helical" evidence="1">
    <location>
        <begin position="214"/>
        <end position="231"/>
    </location>
</feature>
<keyword evidence="4" id="KW-1185">Reference proteome</keyword>
<keyword evidence="1" id="KW-1133">Transmembrane helix</keyword>
<dbReference type="Pfam" id="PF06724">
    <property type="entry name" value="DUF1206"/>
    <property type="match status" value="3"/>
</dbReference>
<feature type="transmembrane region" description="Helical" evidence="1">
    <location>
        <begin position="157"/>
        <end position="178"/>
    </location>
</feature>
<name>A0A939BX69_9ACTN</name>
<feature type="domain" description="DUF1206" evidence="2">
    <location>
        <begin position="31"/>
        <end position="97"/>
    </location>
</feature>
<dbReference type="AlphaFoldDB" id="A0A939BX69"/>
<evidence type="ECO:0000259" key="2">
    <source>
        <dbReference type="Pfam" id="PF06724"/>
    </source>
</evidence>